<proteinExistence type="predicted"/>
<feature type="transmembrane region" description="Helical" evidence="1">
    <location>
        <begin position="157"/>
        <end position="179"/>
    </location>
</feature>
<evidence type="ECO:0000313" key="2">
    <source>
        <dbReference type="EMBL" id="PQF25883.1"/>
    </source>
</evidence>
<protein>
    <submittedName>
        <fullName evidence="2">ABC transporter permease</fullName>
    </submittedName>
</protein>
<dbReference type="Proteomes" id="UP000237934">
    <property type="component" value="Unassembled WGS sequence"/>
</dbReference>
<dbReference type="RefSeq" id="WP_104870661.1">
    <property type="nucleotide sequence ID" value="NZ_PUAP01000002.1"/>
</dbReference>
<keyword evidence="1" id="KW-0812">Transmembrane</keyword>
<keyword evidence="1" id="KW-1133">Transmembrane helix</keyword>
<evidence type="ECO:0000313" key="3">
    <source>
        <dbReference type="Proteomes" id="UP000237934"/>
    </source>
</evidence>
<evidence type="ECO:0000256" key="1">
    <source>
        <dbReference type="SAM" id="Phobius"/>
    </source>
</evidence>
<organism evidence="2 3">
    <name type="scientific">Enterococcus mundtii</name>
    <dbReference type="NCBI Taxonomy" id="53346"/>
    <lineage>
        <taxon>Bacteria</taxon>
        <taxon>Bacillati</taxon>
        <taxon>Bacillota</taxon>
        <taxon>Bacilli</taxon>
        <taxon>Lactobacillales</taxon>
        <taxon>Enterococcaceae</taxon>
        <taxon>Enterococcus</taxon>
    </lineage>
</organism>
<feature type="transmembrane region" description="Helical" evidence="1">
    <location>
        <begin position="258"/>
        <end position="280"/>
    </location>
</feature>
<feature type="transmembrane region" description="Helical" evidence="1">
    <location>
        <begin position="207"/>
        <end position="231"/>
    </location>
</feature>
<sequence length="374" mass="42436">MNLLKFECINLIKNKINYLPFIVLTLLLLIPVFFHRESPWSEIDELKANQFTNEQTINAIKNDDTAFATIEDLKVANKNIEAVISAIQSQDSNKIVESKYIFEKKNLEDMLSGKLVGIPIIEQKKIVAKLKYLHKNNYPLIPLESTKVLPLANYYELIFSGAIPSILFLAISAILAATITSYEKRKQYIVLINIIPKRLVSKNIVRFFSYFLFSSLSVLLPLVLVSLIVAIKNGIGNFNYPIATIINNDVTILPLSTFFFQTIIFIILWILLLLLISFFLSIFTGNYLVNVGSILLLLFMTNYNISSGEHNDNSLLQYLPTSYVDFQQVILGGTGFEPLKSSNITFINGIGTLVTVNIFLILITNFVLVRKKRY</sequence>
<comment type="caution">
    <text evidence="2">The sequence shown here is derived from an EMBL/GenBank/DDBJ whole genome shotgun (WGS) entry which is preliminary data.</text>
</comment>
<name>A0A2S7S025_ENTMU</name>
<feature type="transmembrane region" description="Helical" evidence="1">
    <location>
        <begin position="287"/>
        <end position="305"/>
    </location>
</feature>
<dbReference type="AlphaFoldDB" id="A0A2S7S025"/>
<gene>
    <name evidence="2" type="ORF">CUS89_00800</name>
</gene>
<accession>A0A2S7S025</accession>
<dbReference type="EMBL" id="PUAP01000002">
    <property type="protein sequence ID" value="PQF25883.1"/>
    <property type="molecule type" value="Genomic_DNA"/>
</dbReference>
<feature type="transmembrane region" description="Helical" evidence="1">
    <location>
        <begin position="346"/>
        <end position="369"/>
    </location>
</feature>
<reference evidence="2 3" key="1">
    <citation type="journal article" date="2018" name="Pathog. Dis.">
        <title>Whole-genome sequencing based characterization of antimicrobial resistance in Enterococcus.</title>
        <authorList>
            <person name="Tyson G."/>
        </authorList>
    </citation>
    <scope>NUCLEOTIDE SEQUENCE [LARGE SCALE GENOMIC DNA]</scope>
    <source>
        <strain evidence="2 3">CVM N55263</strain>
    </source>
</reference>
<feature type="transmembrane region" description="Helical" evidence="1">
    <location>
        <begin position="16"/>
        <end position="34"/>
    </location>
</feature>
<keyword evidence="1" id="KW-0472">Membrane</keyword>